<dbReference type="GO" id="GO:0016811">
    <property type="term" value="F:hydrolase activity, acting on carbon-nitrogen (but not peptide) bonds, in linear amides"/>
    <property type="evidence" value="ECO:0007669"/>
    <property type="project" value="InterPro"/>
</dbReference>
<proteinExistence type="predicted"/>
<dbReference type="EMBL" id="MEYI01000037">
    <property type="protein sequence ID" value="OGD23520.1"/>
    <property type="molecule type" value="Genomic_DNA"/>
</dbReference>
<dbReference type="SUPFAM" id="SSF51556">
    <property type="entry name" value="Metallo-dependent hydrolases"/>
    <property type="match status" value="1"/>
</dbReference>
<organism evidence="2 3">
    <name type="scientific">Candidatus Azambacteria bacterium RBG_16_47_10</name>
    <dbReference type="NCBI Taxonomy" id="1797292"/>
    <lineage>
        <taxon>Bacteria</taxon>
        <taxon>Candidatus Azamiibacteriota</taxon>
    </lineage>
</organism>
<protein>
    <recommendedName>
        <fullName evidence="1">Amidohydrolase 3 domain-containing protein</fullName>
    </recommendedName>
</protein>
<name>A0A1F5AYQ1_9BACT</name>
<dbReference type="Gene3D" id="2.30.40.10">
    <property type="entry name" value="Urease, subunit C, domain 1"/>
    <property type="match status" value="1"/>
</dbReference>
<dbReference type="GO" id="GO:0005829">
    <property type="term" value="C:cytosol"/>
    <property type="evidence" value="ECO:0007669"/>
    <property type="project" value="TreeGrafter"/>
</dbReference>
<evidence type="ECO:0000313" key="3">
    <source>
        <dbReference type="Proteomes" id="UP000176639"/>
    </source>
</evidence>
<dbReference type="PANTHER" id="PTHR11647:SF1">
    <property type="entry name" value="COLLAPSIN RESPONSE MEDIATOR PROTEIN"/>
    <property type="match status" value="1"/>
</dbReference>
<dbReference type="InterPro" id="IPR050378">
    <property type="entry name" value="Metallo-dep_Hydrolases_sf"/>
</dbReference>
<evidence type="ECO:0000313" key="2">
    <source>
        <dbReference type="EMBL" id="OGD23520.1"/>
    </source>
</evidence>
<dbReference type="Pfam" id="PF07969">
    <property type="entry name" value="Amidohydro_3"/>
    <property type="match status" value="1"/>
</dbReference>
<accession>A0A1F5AYQ1</accession>
<dbReference type="InterPro" id="IPR023100">
    <property type="entry name" value="D-aminoacylase_insert_dom_sf"/>
</dbReference>
<dbReference type="Gene3D" id="3.30.1490.130">
    <property type="entry name" value="D-aminoacylase. Domain 3"/>
    <property type="match status" value="1"/>
</dbReference>
<dbReference type="Proteomes" id="UP000176639">
    <property type="component" value="Unassembled WGS sequence"/>
</dbReference>
<dbReference type="InterPro" id="IPR013108">
    <property type="entry name" value="Amidohydro_3"/>
</dbReference>
<sequence>MYDIIIKNGTVIDGSGIKEKFVADVAVEKDVIVRIGDLKDAQAKTVIDATGLYITPGFIDVLNHSDTYLTLFTEPGQESLLSQGITTIIGGNCGYSLAPLVSGNVIDSEQRWTNPSQINVDWLRTSEFLDKLKEKKLAVNFGTLTGYNTLIKGILKGEYRQPSPQENEIAAFLLEQSLMEGSCGLSIGFAYLSQDRHFSDHLESVYAAVKKHNKIVTIHLKDESDKFLDSLHAAIDHAREFGFSLHISHLKVVNRKFWPNFKKAIEAIERAAEQGVSVTLDVFPYASSGLMLYLLLPAWVKVGGPEMMGKRLHNTFERAQIIKDLRAQAIEYDKITIASRAPDAVYIGKTIAEIAQNMGMSPEDVIVELLIGSRFQVIAFAHVLDEVNVGMGVGHPLSLIASSGVGYEMHPATSRADLPHPRSFGTFPRLFRKYVIEKKVLTWEQAVAKITSVPARRFGIAGRGELREGYHADITLFSPETIRDKATFKDPYQYSEGVVGVIVNGKKACMHGAYTKYFSGSPLYF</sequence>
<dbReference type="GO" id="GO:0016812">
    <property type="term" value="F:hydrolase activity, acting on carbon-nitrogen (but not peptide) bonds, in cyclic amides"/>
    <property type="evidence" value="ECO:0007669"/>
    <property type="project" value="TreeGrafter"/>
</dbReference>
<dbReference type="InterPro" id="IPR011059">
    <property type="entry name" value="Metal-dep_hydrolase_composite"/>
</dbReference>
<reference evidence="2 3" key="1">
    <citation type="journal article" date="2016" name="Nat. Commun.">
        <title>Thousands of microbial genomes shed light on interconnected biogeochemical processes in an aquifer system.</title>
        <authorList>
            <person name="Anantharaman K."/>
            <person name="Brown C.T."/>
            <person name="Hug L.A."/>
            <person name="Sharon I."/>
            <person name="Castelle C.J."/>
            <person name="Probst A.J."/>
            <person name="Thomas B.C."/>
            <person name="Singh A."/>
            <person name="Wilkins M.J."/>
            <person name="Karaoz U."/>
            <person name="Brodie E.L."/>
            <person name="Williams K.H."/>
            <person name="Hubbard S.S."/>
            <person name="Banfield J.F."/>
        </authorList>
    </citation>
    <scope>NUCLEOTIDE SEQUENCE [LARGE SCALE GENOMIC DNA]</scope>
</reference>
<dbReference type="Gene3D" id="3.20.20.140">
    <property type="entry name" value="Metal-dependent hydrolases"/>
    <property type="match status" value="1"/>
</dbReference>
<gene>
    <name evidence="2" type="ORF">A2Z10_03450</name>
</gene>
<dbReference type="SUPFAM" id="SSF51338">
    <property type="entry name" value="Composite domain of metallo-dependent hydrolases"/>
    <property type="match status" value="1"/>
</dbReference>
<comment type="caution">
    <text evidence="2">The sequence shown here is derived from an EMBL/GenBank/DDBJ whole genome shotgun (WGS) entry which is preliminary data.</text>
</comment>
<dbReference type="AlphaFoldDB" id="A0A1F5AYQ1"/>
<feature type="domain" description="Amidohydrolase 3" evidence="1">
    <location>
        <begin position="424"/>
        <end position="506"/>
    </location>
</feature>
<evidence type="ECO:0000259" key="1">
    <source>
        <dbReference type="Pfam" id="PF07969"/>
    </source>
</evidence>
<dbReference type="PANTHER" id="PTHR11647">
    <property type="entry name" value="HYDRANTOINASE/DIHYDROPYRIMIDINASE FAMILY MEMBER"/>
    <property type="match status" value="1"/>
</dbReference>
<dbReference type="InterPro" id="IPR032466">
    <property type="entry name" value="Metal_Hydrolase"/>
</dbReference>